<dbReference type="AlphaFoldDB" id="A0AAV4QGG6"/>
<dbReference type="Proteomes" id="UP001054837">
    <property type="component" value="Unassembled WGS sequence"/>
</dbReference>
<feature type="region of interest" description="Disordered" evidence="1">
    <location>
        <begin position="194"/>
        <end position="217"/>
    </location>
</feature>
<evidence type="ECO:0000256" key="1">
    <source>
        <dbReference type="SAM" id="MobiDB-lite"/>
    </source>
</evidence>
<dbReference type="EMBL" id="BPLQ01004518">
    <property type="protein sequence ID" value="GIY08505.1"/>
    <property type="molecule type" value="Genomic_DNA"/>
</dbReference>
<feature type="compositionally biased region" description="Polar residues" evidence="1">
    <location>
        <begin position="194"/>
        <end position="211"/>
    </location>
</feature>
<accession>A0AAV4QGG6</accession>
<sequence>MITKNLYYETTLQTLDEVTGSDRNILHFQCTNYIQGSTPNNKIRINQYNWFSIKTSIHKIISKNLNFSQLPASELNNYINKIQDSIFQENSFKPTSLNNNLNKKRRNAIWWTGELEIKKKKTIALRRRFQKETDQNIRSLKKAIFKKNLAEYKKLILMTKRTKFKEFITSITNSNIFGRNYNILTNKKKRSSINKPITNQAGAPSESTTESGEGLGMTDCFSPVGAFYHKRAPQYESSSHWDAPQKSRIYYSACNES</sequence>
<reference evidence="2 3" key="1">
    <citation type="submission" date="2021-06" db="EMBL/GenBank/DDBJ databases">
        <title>Caerostris darwini draft genome.</title>
        <authorList>
            <person name="Kono N."/>
            <person name="Arakawa K."/>
        </authorList>
    </citation>
    <scope>NUCLEOTIDE SEQUENCE [LARGE SCALE GENOMIC DNA]</scope>
</reference>
<keyword evidence="3" id="KW-1185">Reference proteome</keyword>
<evidence type="ECO:0008006" key="4">
    <source>
        <dbReference type="Google" id="ProtNLM"/>
    </source>
</evidence>
<gene>
    <name evidence="2" type="ORF">CDAR_313311</name>
</gene>
<comment type="caution">
    <text evidence="2">The sequence shown here is derived from an EMBL/GenBank/DDBJ whole genome shotgun (WGS) entry which is preliminary data.</text>
</comment>
<proteinExistence type="predicted"/>
<name>A0AAV4QGG6_9ARAC</name>
<organism evidence="2 3">
    <name type="scientific">Caerostris darwini</name>
    <dbReference type="NCBI Taxonomy" id="1538125"/>
    <lineage>
        <taxon>Eukaryota</taxon>
        <taxon>Metazoa</taxon>
        <taxon>Ecdysozoa</taxon>
        <taxon>Arthropoda</taxon>
        <taxon>Chelicerata</taxon>
        <taxon>Arachnida</taxon>
        <taxon>Araneae</taxon>
        <taxon>Araneomorphae</taxon>
        <taxon>Entelegynae</taxon>
        <taxon>Araneoidea</taxon>
        <taxon>Araneidae</taxon>
        <taxon>Caerostris</taxon>
    </lineage>
</organism>
<evidence type="ECO:0000313" key="3">
    <source>
        <dbReference type="Proteomes" id="UP001054837"/>
    </source>
</evidence>
<protein>
    <recommendedName>
        <fullName evidence="4">Ycf1</fullName>
    </recommendedName>
</protein>
<evidence type="ECO:0000313" key="2">
    <source>
        <dbReference type="EMBL" id="GIY08505.1"/>
    </source>
</evidence>